<reference evidence="1" key="1">
    <citation type="submission" date="2021-04" db="EMBL/GenBank/DDBJ databases">
        <title>Draft Genome Sequence of Pandoravirus japonicus, Isolated from the Sabaishi River of Niigata, Japan.</title>
        <authorList>
            <person name="Hosokawa N."/>
            <person name="Takahashi H."/>
            <person name="Aoki K."/>
            <person name="Takemura M."/>
        </authorList>
    </citation>
    <scope>NUCLEOTIDE SEQUENCE</scope>
</reference>
<evidence type="ECO:0000313" key="2">
    <source>
        <dbReference type="Proteomes" id="UP001253637"/>
    </source>
</evidence>
<protein>
    <submittedName>
        <fullName evidence="1">Uncharacterized protein</fullName>
    </submittedName>
</protein>
<name>A0A811BLZ9_9VIRU</name>
<proteinExistence type="predicted"/>
<accession>A0A811BLZ9</accession>
<dbReference type="Proteomes" id="UP001253637">
    <property type="component" value="Segment"/>
</dbReference>
<sequence>MQMQQPRGRSGPTPTDVEVFKRFFARPTGDPEDIGARVRRETPIDDAHLLQKERTRKTVSIARRPPRGKTYPPGLYHCEDLWGIQVGDFFYALALWPSADMVASGASVAQLTTITNGIHGVFVVGHASLEYHEAFDVIHKVSGVFGAKDGPHTLYWHAVDFLKTAAEGVCAADGGCAWNGIHLDEATVRLGLFGALPQPYDARNVSLSDVTSDCLRARSATHIRAHWPPVIDPERDRIMPLCLLS</sequence>
<evidence type="ECO:0000313" key="1">
    <source>
        <dbReference type="EMBL" id="BCU02924.1"/>
    </source>
</evidence>
<organism evidence="1 2">
    <name type="scientific">Pandoravirus japonicus</name>
    <dbReference type="NCBI Taxonomy" id="2823154"/>
    <lineage>
        <taxon>Viruses</taxon>
        <taxon>Pandoravirus</taxon>
    </lineage>
</organism>
<dbReference type="EMBL" id="LC625835">
    <property type="protein sequence ID" value="BCU02924.1"/>
    <property type="molecule type" value="Genomic_DNA"/>
</dbReference>